<dbReference type="Gene3D" id="1.10.150.50">
    <property type="entry name" value="Transcription Factor, Ets-1"/>
    <property type="match status" value="2"/>
</dbReference>
<feature type="region of interest" description="Disordered" evidence="4">
    <location>
        <begin position="557"/>
        <end position="581"/>
    </location>
</feature>
<dbReference type="RefSeq" id="XP_034244252.1">
    <property type="nucleotide sequence ID" value="XM_034388361.1"/>
</dbReference>
<proteinExistence type="predicted"/>
<feature type="compositionally biased region" description="Pro residues" evidence="4">
    <location>
        <begin position="566"/>
        <end position="575"/>
    </location>
</feature>
<feature type="compositionally biased region" description="Low complexity" evidence="4">
    <location>
        <begin position="1089"/>
        <end position="1102"/>
    </location>
</feature>
<evidence type="ECO:0000313" key="7">
    <source>
        <dbReference type="Proteomes" id="UP000515158"/>
    </source>
</evidence>
<dbReference type="InterPro" id="IPR013761">
    <property type="entry name" value="SAM/pointed_sf"/>
</dbReference>
<keyword evidence="7" id="KW-1185">Reference proteome</keyword>
<feature type="compositionally biased region" description="Basic and acidic residues" evidence="4">
    <location>
        <begin position="969"/>
        <end position="978"/>
    </location>
</feature>
<dbReference type="PRINTS" id="PR01415">
    <property type="entry name" value="ANKYRIN"/>
</dbReference>
<feature type="repeat" description="ANK" evidence="3">
    <location>
        <begin position="117"/>
        <end position="149"/>
    </location>
</feature>
<dbReference type="Pfam" id="PF00536">
    <property type="entry name" value="SAM_1"/>
    <property type="match status" value="1"/>
</dbReference>
<feature type="domain" description="PID" evidence="5">
    <location>
        <begin position="1169"/>
        <end position="1303"/>
    </location>
</feature>
<dbReference type="InterPro" id="IPR002110">
    <property type="entry name" value="Ankyrin_rpt"/>
</dbReference>
<dbReference type="SUPFAM" id="SSF47769">
    <property type="entry name" value="SAM/Pointed domain"/>
    <property type="match status" value="2"/>
</dbReference>
<dbReference type="PROSITE" id="PS50088">
    <property type="entry name" value="ANK_REPEAT"/>
    <property type="match status" value="5"/>
</dbReference>
<feature type="region of interest" description="Disordered" evidence="4">
    <location>
        <begin position="1320"/>
        <end position="1366"/>
    </location>
</feature>
<sequence length="1366" mass="147001">MGKDQDLLEAARNGNLAVVEKILSQRAKRSGPLASLRRGPGANVQDSCGYTALHHAALNGHKDVVAMLLSHEASCNVVDDKGSSPLHLAAWTGNGEIVGLLLHQGPSVPNVNLLTRSKETPLHCAAQYGHSAVVSMLLENGCDSSIRNAREESALDLAAQYGRLETVERLVRTHPELLQPYGHRATTSTMFQNTPLHLASRNGHRAVVDLLLDAGVDVNVRTGAGTALHEAALHGKVEVARALLSAGVDLRVRDSNRKTVSDLLRDFPSNVSHEIDALIRRHRARRGDTSDGEDMGHHSPRSPYDNASPRGASPMGPPGGCSPRGCSPNHYPSSAMSIASESSFGRDLDQMSLSSVASSTSNRRGENIYLPMGGRSPGSTCRISVGDPTPPKKPPRRNLSVSPTHLTADSTYEFLCLARSGGAGSPGSVNSSRGTSSLRRGKSADQYVEMKLRHIDIEDDGVLSSAPGTPLGGGAPEQASPYEEVTIRTINPRRKLRRVHDSPRGPGGGARSYENCEPTSIPVLVTVRRDSMDVSPIAAAMALPAPAISRMPLRELPLSPTHYQQPPTPDHPPPSAQAAERSIHERIRPLSQEYAQSHKRSSRDMETETDDDLLVCSVWNAPPGSLSGSICSSISLHSDNMVEEYIGDAPFAADDSDDSWTRSTWGRWGRPVPRSPLVVQSQQGQPQGPQGGSPGPSQRPPSCSVEAVSGQATSATTTSLLKGSTAQQAAARSNNHHLHHNNNNNNHQHQPAERPKTLRRLKHVYDVPLIRNPSEARGNREAKEAREARELNELQETRQRLLAATNNHHHQANGANAPNGAPATPTTPGGRPATNEKPLSPFDEQEEWNKISEIMASIGGGLGRDPMFNELEREFQERLGVSRSPSCAEPLSSPLVCSSIGQWLKTLGLEDLEQTFLTSGYDDLDFLAGVLEDQDLQDMGVSSDKDRDTILEASQQLPCRVKDIAQQQKDGEAAEKQDAAAPDPGTPSPVDDWLRKIRLEQYGGTFRKHMYHDMARVRRIWEVELTAVLEIAKVGHRRRMLASVCGGRRQLRSGSLNPDGGPPRSGSSLSLASAPTTPAGNAPVAASMAATTPTGTPTGTAPQIHVPSTATLSVNPTGTLRHSKKTRPAPQPPSSQQDLSIRDPSELLEGVPGALTTTWRHRPHDLVTGSVTYLAHYLGSTVVKELRGTESTKKSIQKLKSAEGARDTPEIMLSISFRGVKFLEPGSQQMVCEHEVRNIHCACQDSDDLTHFAYITKDHLSNSHFCHVFFVASMDQATEVIMTLGQAFEVAYQMALKEQVQEKGHGRSLSISGPTTDAALATSNGAATTPSKTASVTANGINGSTHVRSKSCGEHPAPKLVLTEDL</sequence>
<feature type="compositionally biased region" description="Basic and acidic residues" evidence="4">
    <location>
        <begin position="286"/>
        <end position="297"/>
    </location>
</feature>
<feature type="region of interest" description="Disordered" evidence="4">
    <location>
        <begin position="650"/>
        <end position="789"/>
    </location>
</feature>
<dbReference type="KEGG" id="tpal:117646958"/>
<feature type="domain" description="SAM" evidence="6">
    <location>
        <begin position="899"/>
        <end position="960"/>
    </location>
</feature>
<feature type="repeat" description="ANK" evidence="3">
    <location>
        <begin position="81"/>
        <end position="113"/>
    </location>
</feature>
<feature type="repeat" description="ANK" evidence="3">
    <location>
        <begin position="223"/>
        <end position="255"/>
    </location>
</feature>
<feature type="repeat" description="ANK" evidence="3">
    <location>
        <begin position="48"/>
        <end position="80"/>
    </location>
</feature>
<keyword evidence="2 3" id="KW-0040">ANK repeat</keyword>
<dbReference type="PANTHER" id="PTHR24174:SF1">
    <property type="entry name" value="IP14385P"/>
    <property type="match status" value="1"/>
</dbReference>
<dbReference type="InterPro" id="IPR033635">
    <property type="entry name" value="ANKS1/Caskin"/>
</dbReference>
<feature type="region of interest" description="Disordered" evidence="4">
    <location>
        <begin position="1050"/>
        <end position="1144"/>
    </location>
</feature>
<dbReference type="Gene3D" id="2.30.29.30">
    <property type="entry name" value="Pleckstrin-homology domain (PH domain)/Phosphotyrosine-binding domain (PTB)"/>
    <property type="match status" value="1"/>
</dbReference>
<feature type="compositionally biased region" description="Basic and acidic residues" evidence="4">
    <location>
        <begin position="777"/>
        <end position="789"/>
    </location>
</feature>
<dbReference type="InterPro" id="IPR036770">
    <property type="entry name" value="Ankyrin_rpt-contain_sf"/>
</dbReference>
<feature type="region of interest" description="Disordered" evidence="4">
    <location>
        <begin position="809"/>
        <end position="840"/>
    </location>
</feature>
<dbReference type="GeneID" id="117646958"/>
<dbReference type="InterPro" id="IPR001660">
    <property type="entry name" value="SAM"/>
</dbReference>
<dbReference type="Gene3D" id="1.25.40.20">
    <property type="entry name" value="Ankyrin repeat-containing domain"/>
    <property type="match status" value="2"/>
</dbReference>
<dbReference type="SMART" id="SM00248">
    <property type="entry name" value="ANK"/>
    <property type="match status" value="7"/>
</dbReference>
<name>A0A6P8ZAP3_THRPL</name>
<dbReference type="PROSITE" id="PS50105">
    <property type="entry name" value="SAM_DOMAIN"/>
    <property type="match status" value="2"/>
</dbReference>
<feature type="compositionally biased region" description="Polar residues" evidence="4">
    <location>
        <begin position="710"/>
        <end position="733"/>
    </location>
</feature>
<dbReference type="OrthoDB" id="5314041at2759"/>
<dbReference type="PANTHER" id="PTHR24174">
    <property type="entry name" value="ANKYRIN REPEAT AND STERILE ALPHA MOTIF DOMAIN-CONTAINING PROTEIN 1"/>
    <property type="match status" value="1"/>
</dbReference>
<dbReference type="InParanoid" id="A0A6P8ZAP3"/>
<dbReference type="FunCoup" id="A0A6P8ZAP3">
    <property type="interactions" value="199"/>
</dbReference>
<feature type="compositionally biased region" description="Polar residues" evidence="4">
    <location>
        <begin position="427"/>
        <end position="438"/>
    </location>
</feature>
<accession>A0A6P8ZAP3</accession>
<organism evidence="8">
    <name type="scientific">Thrips palmi</name>
    <name type="common">Melon thrips</name>
    <dbReference type="NCBI Taxonomy" id="161013"/>
    <lineage>
        <taxon>Eukaryota</taxon>
        <taxon>Metazoa</taxon>
        <taxon>Ecdysozoa</taxon>
        <taxon>Arthropoda</taxon>
        <taxon>Hexapoda</taxon>
        <taxon>Insecta</taxon>
        <taxon>Pterygota</taxon>
        <taxon>Neoptera</taxon>
        <taxon>Paraneoptera</taxon>
        <taxon>Thysanoptera</taxon>
        <taxon>Terebrantia</taxon>
        <taxon>Thripoidea</taxon>
        <taxon>Thripidae</taxon>
        <taxon>Thrips</taxon>
    </lineage>
</organism>
<dbReference type="SMART" id="SM00454">
    <property type="entry name" value="SAM"/>
    <property type="match status" value="2"/>
</dbReference>
<evidence type="ECO:0000259" key="5">
    <source>
        <dbReference type="PROSITE" id="PS01179"/>
    </source>
</evidence>
<feature type="compositionally biased region" description="Low complexity" evidence="4">
    <location>
        <begin position="321"/>
        <end position="334"/>
    </location>
</feature>
<feature type="region of interest" description="Disordered" evidence="4">
    <location>
        <begin position="355"/>
        <end position="405"/>
    </location>
</feature>
<evidence type="ECO:0000256" key="2">
    <source>
        <dbReference type="ARBA" id="ARBA00023043"/>
    </source>
</evidence>
<feature type="region of interest" description="Disordered" evidence="4">
    <location>
        <begin position="421"/>
        <end position="443"/>
    </location>
</feature>
<gene>
    <name evidence="8" type="primary">LOC117646958</name>
</gene>
<feature type="compositionally biased region" description="Polar residues" evidence="4">
    <location>
        <begin position="1320"/>
        <end position="1346"/>
    </location>
</feature>
<evidence type="ECO:0000259" key="6">
    <source>
        <dbReference type="PROSITE" id="PS50105"/>
    </source>
</evidence>
<evidence type="ECO:0000256" key="4">
    <source>
        <dbReference type="SAM" id="MobiDB-lite"/>
    </source>
</evidence>
<evidence type="ECO:0000256" key="1">
    <source>
        <dbReference type="ARBA" id="ARBA00022737"/>
    </source>
</evidence>
<protein>
    <submittedName>
        <fullName evidence="8">Ankyrin repeat and sterile alpha motif domain-containing protein 1B-like isoform X1</fullName>
    </submittedName>
</protein>
<keyword evidence="1" id="KW-0677">Repeat</keyword>
<dbReference type="Pfam" id="PF12796">
    <property type="entry name" value="Ank_2"/>
    <property type="match status" value="3"/>
</dbReference>
<dbReference type="CDD" id="cd01274">
    <property type="entry name" value="PTB_Anks"/>
    <property type="match status" value="1"/>
</dbReference>
<feature type="region of interest" description="Disordered" evidence="4">
    <location>
        <begin position="278"/>
        <end position="334"/>
    </location>
</feature>
<dbReference type="PROSITE" id="PS50297">
    <property type="entry name" value="ANK_REP_REGION"/>
    <property type="match status" value="5"/>
</dbReference>
<evidence type="ECO:0000313" key="8">
    <source>
        <dbReference type="RefSeq" id="XP_034244252.1"/>
    </source>
</evidence>
<dbReference type="InterPro" id="IPR011993">
    <property type="entry name" value="PH-like_dom_sf"/>
</dbReference>
<feature type="domain" description="SAM" evidence="6">
    <location>
        <begin position="985"/>
        <end position="1050"/>
    </location>
</feature>
<feature type="compositionally biased region" description="Low complexity" evidence="4">
    <location>
        <begin position="1058"/>
        <end position="1079"/>
    </location>
</feature>
<feature type="repeat" description="ANK" evidence="3">
    <location>
        <begin position="191"/>
        <end position="223"/>
    </location>
</feature>
<feature type="compositionally biased region" description="Polar residues" evidence="4">
    <location>
        <begin position="1106"/>
        <end position="1120"/>
    </location>
</feature>
<dbReference type="InterPro" id="IPR006020">
    <property type="entry name" value="PTB/PI_dom"/>
</dbReference>
<dbReference type="Pfam" id="PF00640">
    <property type="entry name" value="PID"/>
    <property type="match status" value="1"/>
</dbReference>
<feature type="region of interest" description="Disordered" evidence="4">
    <location>
        <begin position="965"/>
        <end position="992"/>
    </location>
</feature>
<dbReference type="GO" id="GO:0005829">
    <property type="term" value="C:cytosol"/>
    <property type="evidence" value="ECO:0007669"/>
    <property type="project" value="TreeGrafter"/>
</dbReference>
<feature type="compositionally biased region" description="Low complexity" evidence="4">
    <location>
        <begin position="812"/>
        <end position="835"/>
    </location>
</feature>
<dbReference type="Pfam" id="PF07647">
    <property type="entry name" value="SAM_2"/>
    <property type="match status" value="1"/>
</dbReference>
<dbReference type="SUPFAM" id="SSF48403">
    <property type="entry name" value="Ankyrin repeat"/>
    <property type="match status" value="1"/>
</dbReference>
<dbReference type="Proteomes" id="UP000515158">
    <property type="component" value="Unplaced"/>
</dbReference>
<dbReference type="PROSITE" id="PS01179">
    <property type="entry name" value="PID"/>
    <property type="match status" value="1"/>
</dbReference>
<reference evidence="8" key="1">
    <citation type="submission" date="2025-08" db="UniProtKB">
        <authorList>
            <consortium name="RefSeq"/>
        </authorList>
    </citation>
    <scope>IDENTIFICATION</scope>
    <source>
        <tissue evidence="8">Total insect</tissue>
    </source>
</reference>
<dbReference type="SUPFAM" id="SSF50729">
    <property type="entry name" value="PH domain-like"/>
    <property type="match status" value="1"/>
</dbReference>
<evidence type="ECO:0000256" key="3">
    <source>
        <dbReference type="PROSITE-ProRule" id="PRU00023"/>
    </source>
</evidence>
<dbReference type="SMART" id="SM00462">
    <property type="entry name" value="PTB"/>
    <property type="match status" value="1"/>
</dbReference>